<evidence type="ECO:0000313" key="2">
    <source>
        <dbReference type="EMBL" id="MET4682685.1"/>
    </source>
</evidence>
<organism evidence="2 3">
    <name type="scientific">Brevundimonas faecalis</name>
    <dbReference type="NCBI Taxonomy" id="947378"/>
    <lineage>
        <taxon>Bacteria</taxon>
        <taxon>Pseudomonadati</taxon>
        <taxon>Pseudomonadota</taxon>
        <taxon>Alphaproteobacteria</taxon>
        <taxon>Caulobacterales</taxon>
        <taxon>Caulobacteraceae</taxon>
        <taxon>Brevundimonas</taxon>
    </lineage>
</organism>
<evidence type="ECO:0000313" key="3">
    <source>
        <dbReference type="Proteomes" id="UP001549313"/>
    </source>
</evidence>
<dbReference type="SUPFAM" id="SSF46785">
    <property type="entry name" value="Winged helix' DNA-binding domain"/>
    <property type="match status" value="1"/>
</dbReference>
<feature type="domain" description="HTH crp-type" evidence="1">
    <location>
        <begin position="150"/>
        <end position="217"/>
    </location>
</feature>
<dbReference type="Gene3D" id="2.60.120.10">
    <property type="entry name" value="Jelly Rolls"/>
    <property type="match status" value="1"/>
</dbReference>
<protein>
    <submittedName>
        <fullName evidence="2">CRP-like cAMP-binding protein</fullName>
    </submittedName>
</protein>
<comment type="caution">
    <text evidence="2">The sequence shown here is derived from an EMBL/GenBank/DDBJ whole genome shotgun (WGS) entry which is preliminary data.</text>
</comment>
<sequence>MAVLNGCLVDGVALRRDSAGLSDHPVYLALPPEVRALLAETACRHDMETEEAPPEGALFFLLKGVLGFFPPLGRVCVGVVAPGSVLGWETALGGARASEVRALLPCQGYAAPLAPVMEHLGEAWTYRFLAMRAVARARVLGVEAACNARHSAVQRVAKWIVRLQKATNDRHGVQITQGRLADLLGLQRTSVNAACHKLQDIGALRLRRGRMIVENPGLLGRSSCSCDLNLADGAVERRRDRHLN</sequence>
<evidence type="ECO:0000259" key="1">
    <source>
        <dbReference type="PROSITE" id="PS51063"/>
    </source>
</evidence>
<dbReference type="RefSeq" id="WP_354087630.1">
    <property type="nucleotide sequence ID" value="NZ_JBEPTF010000001.1"/>
</dbReference>
<dbReference type="InterPro" id="IPR014710">
    <property type="entry name" value="RmlC-like_jellyroll"/>
</dbReference>
<dbReference type="InterPro" id="IPR036390">
    <property type="entry name" value="WH_DNA-bd_sf"/>
</dbReference>
<reference evidence="2 3" key="1">
    <citation type="submission" date="2024-06" db="EMBL/GenBank/DDBJ databases">
        <title>Sorghum-associated microbial communities from plants grown in Nebraska, USA.</title>
        <authorList>
            <person name="Schachtman D."/>
        </authorList>
    </citation>
    <scope>NUCLEOTIDE SEQUENCE [LARGE SCALE GENOMIC DNA]</scope>
    <source>
        <strain evidence="2 3">2814</strain>
    </source>
</reference>
<dbReference type="PROSITE" id="PS51063">
    <property type="entry name" value="HTH_CRP_2"/>
    <property type="match status" value="1"/>
</dbReference>
<dbReference type="Pfam" id="PF13545">
    <property type="entry name" value="HTH_Crp_2"/>
    <property type="match status" value="1"/>
</dbReference>
<name>A0ABV2R7X8_9CAUL</name>
<accession>A0ABV2R7X8</accession>
<dbReference type="InterPro" id="IPR012318">
    <property type="entry name" value="HTH_CRP"/>
</dbReference>
<gene>
    <name evidence="2" type="ORF">ABIE19_000594</name>
</gene>
<dbReference type="Proteomes" id="UP001549313">
    <property type="component" value="Unassembled WGS sequence"/>
</dbReference>
<proteinExistence type="predicted"/>
<dbReference type="EMBL" id="JBEPTF010000001">
    <property type="protein sequence ID" value="MET4682685.1"/>
    <property type="molecule type" value="Genomic_DNA"/>
</dbReference>
<keyword evidence="3" id="KW-1185">Reference proteome</keyword>